<dbReference type="Proteomes" id="UP000563838">
    <property type="component" value="Unassembled WGS sequence"/>
</dbReference>
<dbReference type="RefSeq" id="WP_181488671.1">
    <property type="nucleotide sequence ID" value="NZ_JACDUI010000002.1"/>
</dbReference>
<sequence length="151" mass="17734">MNYTEEQITKHIIKWLKHKDWKIMSYDFPQSGCGVVFHPNRDIRENTKNKGSYIPDIVCIKSNKALFFENKNRFYYDDFLKLEIIKKNNAYSEDISNFLPEVPIENIFYGVGLPNTNNTIEKSLEVHEKVDFILASDLIKIDIIKGDNLLE</sequence>
<evidence type="ECO:0000313" key="1">
    <source>
        <dbReference type="EMBL" id="MBA2840869.1"/>
    </source>
</evidence>
<name>A0A7J9NKQ8_METMI</name>
<evidence type="ECO:0000313" key="2">
    <source>
        <dbReference type="Proteomes" id="UP000563838"/>
    </source>
</evidence>
<organism evidence="1 2">
    <name type="scientific">Methanococcus maripaludis</name>
    <name type="common">Methanococcus deltae</name>
    <dbReference type="NCBI Taxonomy" id="39152"/>
    <lineage>
        <taxon>Archaea</taxon>
        <taxon>Methanobacteriati</taxon>
        <taxon>Methanobacteriota</taxon>
        <taxon>Methanomada group</taxon>
        <taxon>Methanococci</taxon>
        <taxon>Methanococcales</taxon>
        <taxon>Methanococcaceae</taxon>
        <taxon>Methanococcus</taxon>
    </lineage>
</organism>
<protein>
    <submittedName>
        <fullName evidence="1">Uncharacterized protein</fullName>
    </submittedName>
</protein>
<dbReference type="EMBL" id="JACDUI010000002">
    <property type="protein sequence ID" value="MBA2840869.1"/>
    <property type="molecule type" value="Genomic_DNA"/>
</dbReference>
<comment type="caution">
    <text evidence="1">The sequence shown here is derived from an EMBL/GenBank/DDBJ whole genome shotgun (WGS) entry which is preliminary data.</text>
</comment>
<reference evidence="1 2" key="1">
    <citation type="submission" date="2020-07" db="EMBL/GenBank/DDBJ databases">
        <title>Genomic Encyclopedia of Type Strains, Phase IV (KMG-V): Genome sequencing to study the core and pangenomes of soil and plant-associated prokaryotes.</title>
        <authorList>
            <person name="Whitman W."/>
        </authorList>
    </citation>
    <scope>NUCLEOTIDE SEQUENCE [LARGE SCALE GENOMIC DNA]</scope>
    <source>
        <strain evidence="1 2">A4</strain>
    </source>
</reference>
<proteinExistence type="predicted"/>
<dbReference type="AlphaFoldDB" id="A0A7J9NKQ8"/>
<gene>
    <name evidence="1" type="ORF">HNP87_001401</name>
</gene>
<accession>A0A7J9NKQ8</accession>